<keyword evidence="3" id="KW-1185">Reference proteome</keyword>
<protein>
    <submittedName>
        <fullName evidence="2">Uncharacterized protein</fullName>
    </submittedName>
</protein>
<evidence type="ECO:0000256" key="1">
    <source>
        <dbReference type="SAM" id="MobiDB-lite"/>
    </source>
</evidence>
<accession>A0A9Q0KG37</accession>
<feature type="region of interest" description="Disordered" evidence="1">
    <location>
        <begin position="1"/>
        <end position="27"/>
    </location>
</feature>
<evidence type="ECO:0000313" key="2">
    <source>
        <dbReference type="EMBL" id="KAJ4969829.1"/>
    </source>
</evidence>
<feature type="compositionally biased region" description="Low complexity" evidence="1">
    <location>
        <begin position="65"/>
        <end position="78"/>
    </location>
</feature>
<gene>
    <name evidence="2" type="ORF">NE237_002928</name>
</gene>
<feature type="compositionally biased region" description="Polar residues" evidence="1">
    <location>
        <begin position="79"/>
        <end position="91"/>
    </location>
</feature>
<reference evidence="2" key="1">
    <citation type="journal article" date="2023" name="Plant J.">
        <title>The genome of the king protea, Protea cynaroides.</title>
        <authorList>
            <person name="Chang J."/>
            <person name="Duong T.A."/>
            <person name="Schoeman C."/>
            <person name="Ma X."/>
            <person name="Roodt D."/>
            <person name="Barker N."/>
            <person name="Li Z."/>
            <person name="Van de Peer Y."/>
            <person name="Mizrachi E."/>
        </authorList>
    </citation>
    <scope>NUCLEOTIDE SEQUENCE</scope>
    <source>
        <tissue evidence="2">Young leaves</tissue>
    </source>
</reference>
<evidence type="ECO:0000313" key="3">
    <source>
        <dbReference type="Proteomes" id="UP001141806"/>
    </source>
</evidence>
<comment type="caution">
    <text evidence="2">The sequence shown here is derived from an EMBL/GenBank/DDBJ whole genome shotgun (WGS) entry which is preliminary data.</text>
</comment>
<sequence length="177" mass="18497">MSAFDSNNPSNLPIWGMGDEEKDSSEACHRRCRAKKKANRKKSEAESEEPLLYSLGLIPLVGSRAAGKGSGEKSSGSAPTQQKSAIPSSSLAQAFNKSPTLTKVETEALGLLKGGVLVASHKVKDNNKLRQCGLLVTLRLDDINLGDLLFTGLAPAGDLAPPPTVETTLAATVTLAG</sequence>
<feature type="compositionally biased region" description="Polar residues" evidence="1">
    <location>
        <begin position="1"/>
        <end position="11"/>
    </location>
</feature>
<dbReference type="AlphaFoldDB" id="A0A9Q0KG37"/>
<dbReference type="Proteomes" id="UP001141806">
    <property type="component" value="Unassembled WGS sequence"/>
</dbReference>
<name>A0A9Q0KG37_9MAGN</name>
<feature type="region of interest" description="Disordered" evidence="1">
    <location>
        <begin position="65"/>
        <end position="91"/>
    </location>
</feature>
<dbReference type="EMBL" id="JAMYWD010000005">
    <property type="protein sequence ID" value="KAJ4969829.1"/>
    <property type="molecule type" value="Genomic_DNA"/>
</dbReference>
<proteinExistence type="predicted"/>
<organism evidence="2 3">
    <name type="scientific">Protea cynaroides</name>
    <dbReference type="NCBI Taxonomy" id="273540"/>
    <lineage>
        <taxon>Eukaryota</taxon>
        <taxon>Viridiplantae</taxon>
        <taxon>Streptophyta</taxon>
        <taxon>Embryophyta</taxon>
        <taxon>Tracheophyta</taxon>
        <taxon>Spermatophyta</taxon>
        <taxon>Magnoliopsida</taxon>
        <taxon>Proteales</taxon>
        <taxon>Proteaceae</taxon>
        <taxon>Protea</taxon>
    </lineage>
</organism>